<protein>
    <submittedName>
        <fullName evidence="1">Uncharacterized protein</fullName>
    </submittedName>
</protein>
<keyword evidence="2" id="KW-1185">Reference proteome</keyword>
<gene>
    <name evidence="1" type="ORF">ERUC_LOCUS35740</name>
</gene>
<evidence type="ECO:0000313" key="1">
    <source>
        <dbReference type="EMBL" id="CAH8383257.1"/>
    </source>
</evidence>
<sequence>MLIPVTQHFQGKGSFAYVCPCGHWMRELIESFDNAVLSWSHQSTRWDLSSNVLEGRLPPSMGDLAAFKILYLQDNKLIGTLDVIEDPTDRRREFTSWESIS</sequence>
<dbReference type="Proteomes" id="UP001642260">
    <property type="component" value="Unassembled WGS sequence"/>
</dbReference>
<evidence type="ECO:0000313" key="2">
    <source>
        <dbReference type="Proteomes" id="UP001642260"/>
    </source>
</evidence>
<name>A0ABC8LIB0_ERUVS</name>
<proteinExistence type="predicted"/>
<dbReference type="SUPFAM" id="SSF52058">
    <property type="entry name" value="L domain-like"/>
    <property type="match status" value="1"/>
</dbReference>
<organism evidence="1 2">
    <name type="scientific">Eruca vesicaria subsp. sativa</name>
    <name type="common">Garden rocket</name>
    <name type="synonym">Eruca sativa</name>
    <dbReference type="NCBI Taxonomy" id="29727"/>
    <lineage>
        <taxon>Eukaryota</taxon>
        <taxon>Viridiplantae</taxon>
        <taxon>Streptophyta</taxon>
        <taxon>Embryophyta</taxon>
        <taxon>Tracheophyta</taxon>
        <taxon>Spermatophyta</taxon>
        <taxon>Magnoliopsida</taxon>
        <taxon>eudicotyledons</taxon>
        <taxon>Gunneridae</taxon>
        <taxon>Pentapetalae</taxon>
        <taxon>rosids</taxon>
        <taxon>malvids</taxon>
        <taxon>Brassicales</taxon>
        <taxon>Brassicaceae</taxon>
        <taxon>Brassiceae</taxon>
        <taxon>Eruca</taxon>
    </lineage>
</organism>
<dbReference type="EMBL" id="CAKOAT010581820">
    <property type="protein sequence ID" value="CAH8383257.1"/>
    <property type="molecule type" value="Genomic_DNA"/>
</dbReference>
<comment type="caution">
    <text evidence="1">The sequence shown here is derived from an EMBL/GenBank/DDBJ whole genome shotgun (WGS) entry which is preliminary data.</text>
</comment>
<reference evidence="1 2" key="1">
    <citation type="submission" date="2022-03" db="EMBL/GenBank/DDBJ databases">
        <authorList>
            <person name="Macdonald S."/>
            <person name="Ahmed S."/>
            <person name="Newling K."/>
        </authorList>
    </citation>
    <scope>NUCLEOTIDE SEQUENCE [LARGE SCALE GENOMIC DNA]</scope>
</reference>
<dbReference type="AlphaFoldDB" id="A0ABC8LIB0"/>
<accession>A0ABC8LIB0</accession>
<dbReference type="Gene3D" id="3.80.10.10">
    <property type="entry name" value="Ribonuclease Inhibitor"/>
    <property type="match status" value="1"/>
</dbReference>
<dbReference type="InterPro" id="IPR032675">
    <property type="entry name" value="LRR_dom_sf"/>
</dbReference>